<organism evidence="2 3">
    <name type="scientific">Natrinema versiforme</name>
    <dbReference type="NCBI Taxonomy" id="88724"/>
    <lineage>
        <taxon>Archaea</taxon>
        <taxon>Methanobacteriati</taxon>
        <taxon>Methanobacteriota</taxon>
        <taxon>Stenosarchaea group</taxon>
        <taxon>Halobacteria</taxon>
        <taxon>Halobacteriales</taxon>
        <taxon>Natrialbaceae</taxon>
        <taxon>Natrinema</taxon>
    </lineage>
</organism>
<keyword evidence="1" id="KW-1133">Transmembrane helix</keyword>
<feature type="transmembrane region" description="Helical" evidence="1">
    <location>
        <begin position="21"/>
        <end position="42"/>
    </location>
</feature>
<protein>
    <submittedName>
        <fullName evidence="2">Uncharacterized protein</fullName>
    </submittedName>
</protein>
<accession>A0A4P8WNS3</accession>
<dbReference type="AlphaFoldDB" id="A0A4P8WNS3"/>
<sequence length="128" mass="13822">MSSTQPSLRDRFRDDLRSGSLPVLLTAVPIAMAVGTGSAWYWDEFAGGFLLLVTIGVLVPSAHDEYGPRGQSWSRDVLWTIAASAVATGLFTCGYLIAGTLLTQSIYRATIAFLLTYLGGGSTLFWLR</sequence>
<evidence type="ECO:0000256" key="1">
    <source>
        <dbReference type="SAM" id="Phobius"/>
    </source>
</evidence>
<name>A0A4P8WNS3_9EURY</name>
<dbReference type="GeneID" id="40266733"/>
<feature type="transmembrane region" description="Helical" evidence="1">
    <location>
        <begin position="78"/>
        <end position="100"/>
    </location>
</feature>
<dbReference type="Proteomes" id="UP000302218">
    <property type="component" value="Chromosome"/>
</dbReference>
<gene>
    <name evidence="2" type="ORF">FEJ81_15630</name>
</gene>
<evidence type="ECO:0000313" key="3">
    <source>
        <dbReference type="Proteomes" id="UP000302218"/>
    </source>
</evidence>
<evidence type="ECO:0000313" key="2">
    <source>
        <dbReference type="EMBL" id="QCS43711.1"/>
    </source>
</evidence>
<dbReference type="KEGG" id="nvr:FEJ81_15630"/>
<dbReference type="OrthoDB" id="177303at2157"/>
<dbReference type="EMBL" id="CP040330">
    <property type="protein sequence ID" value="QCS43711.1"/>
    <property type="molecule type" value="Genomic_DNA"/>
</dbReference>
<feature type="transmembrane region" description="Helical" evidence="1">
    <location>
        <begin position="106"/>
        <end position="127"/>
    </location>
</feature>
<reference evidence="3" key="1">
    <citation type="submission" date="2019-05" db="EMBL/GenBank/DDBJ databases">
        <title>Genome sequence and methylation pattern of the halophilic Archaeon Natrinema versiforme BOL5-4.</title>
        <authorList>
            <person name="DasSarma P."/>
            <person name="Anton B.P."/>
            <person name="DasSarma S.L."/>
            <person name="Martinez F.L."/>
            <person name="Guzman D."/>
            <person name="Roberts R.J."/>
            <person name="DasSarma S."/>
        </authorList>
    </citation>
    <scope>NUCLEOTIDE SEQUENCE [LARGE SCALE GENOMIC DNA]</scope>
    <source>
        <strain evidence="3">BOL5-4</strain>
    </source>
</reference>
<proteinExistence type="predicted"/>
<dbReference type="RefSeq" id="WP_138246163.1">
    <property type="nucleotide sequence ID" value="NZ_CP040330.1"/>
</dbReference>
<keyword evidence="1" id="KW-0812">Transmembrane</keyword>
<keyword evidence="1" id="KW-0472">Membrane</keyword>